<name>A0AA36JDB8_9DINO</name>
<feature type="region of interest" description="Disordered" evidence="2">
    <location>
        <begin position="204"/>
        <end position="249"/>
    </location>
</feature>
<evidence type="ECO:0000256" key="1">
    <source>
        <dbReference type="SAM" id="Coils"/>
    </source>
</evidence>
<evidence type="ECO:0000313" key="4">
    <source>
        <dbReference type="Proteomes" id="UP001178507"/>
    </source>
</evidence>
<feature type="compositionally biased region" description="Low complexity" evidence="2">
    <location>
        <begin position="224"/>
        <end position="238"/>
    </location>
</feature>
<evidence type="ECO:0000256" key="2">
    <source>
        <dbReference type="SAM" id="MobiDB-lite"/>
    </source>
</evidence>
<feature type="coiled-coil region" evidence="1">
    <location>
        <begin position="98"/>
        <end position="139"/>
    </location>
</feature>
<organism evidence="3 4">
    <name type="scientific">Effrenium voratum</name>
    <dbReference type="NCBI Taxonomy" id="2562239"/>
    <lineage>
        <taxon>Eukaryota</taxon>
        <taxon>Sar</taxon>
        <taxon>Alveolata</taxon>
        <taxon>Dinophyceae</taxon>
        <taxon>Suessiales</taxon>
        <taxon>Symbiodiniaceae</taxon>
        <taxon>Effrenium</taxon>
    </lineage>
</organism>
<feature type="region of interest" description="Disordered" evidence="2">
    <location>
        <begin position="395"/>
        <end position="429"/>
    </location>
</feature>
<evidence type="ECO:0000313" key="3">
    <source>
        <dbReference type="EMBL" id="CAJ1402999.1"/>
    </source>
</evidence>
<keyword evidence="4" id="KW-1185">Reference proteome</keyword>
<reference evidence="3" key="1">
    <citation type="submission" date="2023-08" db="EMBL/GenBank/DDBJ databases">
        <authorList>
            <person name="Chen Y."/>
            <person name="Shah S."/>
            <person name="Dougan E. K."/>
            <person name="Thang M."/>
            <person name="Chan C."/>
        </authorList>
    </citation>
    <scope>NUCLEOTIDE SEQUENCE</scope>
</reference>
<protein>
    <submittedName>
        <fullName evidence="3">Uncharacterized protein</fullName>
    </submittedName>
</protein>
<dbReference type="EMBL" id="CAUJNA010003476">
    <property type="protein sequence ID" value="CAJ1402999.1"/>
    <property type="molecule type" value="Genomic_DNA"/>
</dbReference>
<proteinExistence type="predicted"/>
<sequence>MVYLPLPPELEREDEVLEAERQLSQYLSSRQASHGAGQAPLRHLLSQRLTALAEQILRQEQDLEELRRRASAVPPEVALLREENGRLASKSHSFLEAAAELSAQQGSLEEAKAEVREEVESLQVERDALAKKLDEQVTKEAEAKGLQESCLRALDLERHRSQDLSKTLSAALAQRRAALEDVEKRAKRAEREVGSLETSLAAAQAEHTCAESTGQAEAARRQQRAQLLESQQQQQSSEEAQEAELRQRLQQARAEAKELEVHAENFAQQLADSEQKAEESERKATAVAKELLETSRSIARLRQELGHLQGAGLQQLLQSAQQDMGALNQRLRPERQQPQEESALKEALRNAWAHEAKDRKATEEKLQGAEELWQGLREQLQSLGSVARRCRNEVPGMRLAPPGDEVWADPSAVPGRPKCPETRRPWNPP</sequence>
<keyword evidence="1" id="KW-0175">Coiled coil</keyword>
<comment type="caution">
    <text evidence="3">The sequence shown here is derived from an EMBL/GenBank/DDBJ whole genome shotgun (WGS) entry which is preliminary data.</text>
</comment>
<gene>
    <name evidence="3" type="ORF">EVOR1521_LOCUS25766</name>
</gene>
<accession>A0AA36JDB8</accession>
<dbReference type="AlphaFoldDB" id="A0AA36JDB8"/>
<dbReference type="Proteomes" id="UP001178507">
    <property type="component" value="Unassembled WGS sequence"/>
</dbReference>
<feature type="compositionally biased region" description="Basic and acidic residues" evidence="2">
    <location>
        <begin position="418"/>
        <end position="429"/>
    </location>
</feature>